<feature type="transmembrane region" description="Helical" evidence="1">
    <location>
        <begin position="414"/>
        <end position="437"/>
    </location>
</feature>
<evidence type="ECO:0000313" key="3">
    <source>
        <dbReference type="EMBL" id="KAE8403666.1"/>
    </source>
</evidence>
<keyword evidence="1" id="KW-1133">Transmembrane helix</keyword>
<dbReference type="Pfam" id="PF01544">
    <property type="entry name" value="CorA"/>
    <property type="match status" value="1"/>
</dbReference>
<dbReference type="AlphaFoldDB" id="A0A5N7DB22"/>
<feature type="domain" description="CorA-like transporter" evidence="2">
    <location>
        <begin position="14"/>
        <end position="254"/>
    </location>
</feature>
<dbReference type="InterPro" id="IPR058257">
    <property type="entry name" value="CorA-like_dom"/>
</dbReference>
<proteinExistence type="predicted"/>
<reference evidence="3 4" key="1">
    <citation type="submission" date="2019-04" db="EMBL/GenBank/DDBJ databases">
        <authorList>
            <consortium name="DOE Joint Genome Institute"/>
            <person name="Mondo S."/>
            <person name="Kjaerbolling I."/>
            <person name="Vesth T."/>
            <person name="Frisvad J.C."/>
            <person name="Nybo J.L."/>
            <person name="Theobald S."/>
            <person name="Kildgaard S."/>
            <person name="Isbrandt T."/>
            <person name="Kuo A."/>
            <person name="Sato A."/>
            <person name="Lyhne E.K."/>
            <person name="Kogle M.E."/>
            <person name="Wiebenga A."/>
            <person name="Kun R.S."/>
            <person name="Lubbers R.J."/>
            <person name="Makela M.R."/>
            <person name="Barry K."/>
            <person name="Chovatia M."/>
            <person name="Clum A."/>
            <person name="Daum C."/>
            <person name="Haridas S."/>
            <person name="He G."/>
            <person name="LaButti K."/>
            <person name="Lipzen A."/>
            <person name="Riley R."/>
            <person name="Salamov A."/>
            <person name="Simmons B.A."/>
            <person name="Magnuson J.K."/>
            <person name="Henrissat B."/>
            <person name="Mortensen U.H."/>
            <person name="Larsen T.O."/>
            <person name="Devries R.P."/>
            <person name="Grigoriev I.V."/>
            <person name="Machida M."/>
            <person name="Baker S.E."/>
            <person name="Andersen M.R."/>
            <person name="Cantor M.N."/>
            <person name="Hua S.X."/>
        </authorList>
    </citation>
    <scope>NUCLEOTIDE SEQUENCE [LARGE SCALE GENOMIC DNA]</scope>
    <source>
        <strain evidence="3 4">CBS 119388</strain>
    </source>
</reference>
<protein>
    <recommendedName>
        <fullName evidence="2">CorA-like transporter domain-containing protein</fullName>
    </recommendedName>
</protein>
<dbReference type="OrthoDB" id="1046782at2759"/>
<dbReference type="EMBL" id="ML736774">
    <property type="protein sequence ID" value="KAE8403666.1"/>
    <property type="molecule type" value="Genomic_DNA"/>
</dbReference>
<keyword evidence="4" id="KW-1185">Reference proteome</keyword>
<dbReference type="Pfam" id="PF26616">
    <property type="entry name" value="CorA-like"/>
    <property type="match status" value="1"/>
</dbReference>
<accession>A0A5N7DB22</accession>
<keyword evidence="1" id="KW-0812">Transmembrane</keyword>
<dbReference type="Proteomes" id="UP000325579">
    <property type="component" value="Unassembled WGS sequence"/>
</dbReference>
<keyword evidence="1" id="KW-0472">Membrane</keyword>
<evidence type="ECO:0000313" key="4">
    <source>
        <dbReference type="Proteomes" id="UP000325579"/>
    </source>
</evidence>
<dbReference type="Gene3D" id="1.20.58.340">
    <property type="entry name" value="Magnesium transport protein CorA, transmembrane region"/>
    <property type="match status" value="1"/>
</dbReference>
<gene>
    <name evidence="3" type="ORF">BDV37DRAFT_129740</name>
</gene>
<dbReference type="InterPro" id="IPR002523">
    <property type="entry name" value="MgTranspt_CorA/ZnTranspt_ZntB"/>
</dbReference>
<name>A0A5N7DB22_9EURO</name>
<dbReference type="RefSeq" id="XP_031940985.1">
    <property type="nucleotide sequence ID" value="XM_032078708.1"/>
</dbReference>
<feature type="transmembrane region" description="Helical" evidence="1">
    <location>
        <begin position="449"/>
        <end position="471"/>
    </location>
</feature>
<evidence type="ECO:0000259" key="2">
    <source>
        <dbReference type="Pfam" id="PF26616"/>
    </source>
</evidence>
<sequence length="539" mass="61516">MDHSCPSSRVDQFLEEKIKSRTNSLFKSRNEVAQLVVYLFSSSKDSCGRRTLQTKQPIPINHVSELKRLHQEETAACAQVYTVSQLRSWTTLNISSELFHHLLEEQSIFPYFWKSVLAFGIRVVENEYVFPPFRAKSSRRVDGKVDEIAYVIRRVERNQRPTSNGECPWSIRQTGVYHKLTYPHDGSASSSVFILIAPSRTIENEVSQCLPGSPSEGEVMKPHFSIHERLMADGLSSWMDYMAWLESECKQKADRLIVWDVEDRDKHLTYFKVDDRQRLKQLGDYITDLIVILQTAVNTIGRIGKSCQRHCQLSCGAGNDCSCSSMIGEFSEYEEESRIYLERAKVLQERVQSTEQLLTDLLSFEETRALKQLARASHVETKALKELAQISQEESHHLAELAKRSAEDAAAVKMLSLVGLVYLPTTIVANFFSTAFVKIDEQGGIYISPWVWILAVISVPLTVATVFLWILSVRYSDSSWFLKVTRIRHKPVSHREGEEADLERGRLRGQTETEVTQGRMPLFSLMRPSTYATTTTKAD</sequence>
<organism evidence="3 4">
    <name type="scientific">Aspergillus pseudonomiae</name>
    <dbReference type="NCBI Taxonomy" id="1506151"/>
    <lineage>
        <taxon>Eukaryota</taxon>
        <taxon>Fungi</taxon>
        <taxon>Dikarya</taxon>
        <taxon>Ascomycota</taxon>
        <taxon>Pezizomycotina</taxon>
        <taxon>Eurotiomycetes</taxon>
        <taxon>Eurotiomycetidae</taxon>
        <taxon>Eurotiales</taxon>
        <taxon>Aspergillaceae</taxon>
        <taxon>Aspergillus</taxon>
        <taxon>Aspergillus subgen. Circumdati</taxon>
    </lineage>
</organism>
<evidence type="ECO:0000256" key="1">
    <source>
        <dbReference type="SAM" id="Phobius"/>
    </source>
</evidence>
<dbReference type="GeneID" id="43663399"/>